<evidence type="ECO:0000313" key="2">
    <source>
        <dbReference type="Proteomes" id="UP001140087"/>
    </source>
</evidence>
<sequence length="385" mass="42598">MRDLERAEPAVEEAQRAVSGIKKQQLSEVRAMANPPAAVKLALESVCVLLGQRQTDWKALQGAVRRDDFIASIVNFDADRHLPRALRSHVRRTYLERPEFNFEMVNRASKACGPLVKWVAAQVEYAEILERVAPLRAEVAQLELDAEAAKARAAELQRAIGVLEASIAQYKDEYARLIAETERLRGEMARVEAKVARSVRLLTSLESERARWEQSSRAFAAQMGTLVGDVVVGGALLAYGGAYDQQYRTRLVRRWLAQCAQSAISVNTDERVGDLVSSAEARLAWQAHGLADDALAMENAAMLAHFRRFPLVVDPSGAAARFIEQLEGAAGRRLTVTSFLDAAFLKQLEAALRFGNAILIHDAEHVDPILNPVLNRELRRTGGRV</sequence>
<feature type="non-terminal residue" evidence="1">
    <location>
        <position position="385"/>
    </location>
</feature>
<dbReference type="Proteomes" id="UP001140087">
    <property type="component" value="Unassembled WGS sequence"/>
</dbReference>
<organism evidence="1 2">
    <name type="scientific">Coemansia helicoidea</name>
    <dbReference type="NCBI Taxonomy" id="1286919"/>
    <lineage>
        <taxon>Eukaryota</taxon>
        <taxon>Fungi</taxon>
        <taxon>Fungi incertae sedis</taxon>
        <taxon>Zoopagomycota</taxon>
        <taxon>Kickxellomycotina</taxon>
        <taxon>Kickxellomycetes</taxon>
        <taxon>Kickxellales</taxon>
        <taxon>Kickxellaceae</taxon>
        <taxon>Coemansia</taxon>
    </lineage>
</organism>
<evidence type="ECO:0000313" key="1">
    <source>
        <dbReference type="EMBL" id="KAJ2790220.1"/>
    </source>
</evidence>
<dbReference type="EMBL" id="JANBUN010003569">
    <property type="protein sequence ID" value="KAJ2790220.1"/>
    <property type="molecule type" value="Genomic_DNA"/>
</dbReference>
<protein>
    <submittedName>
        <fullName evidence="1">Dynein heavy chain</fullName>
    </submittedName>
</protein>
<keyword evidence="2" id="KW-1185">Reference proteome</keyword>
<proteinExistence type="predicted"/>
<gene>
    <name evidence="1" type="primary">DYN1_4</name>
    <name evidence="1" type="ORF">H4R21_006560</name>
</gene>
<accession>A0ACC1KI97</accession>
<comment type="caution">
    <text evidence="1">The sequence shown here is derived from an EMBL/GenBank/DDBJ whole genome shotgun (WGS) entry which is preliminary data.</text>
</comment>
<reference evidence="1" key="1">
    <citation type="submission" date="2022-07" db="EMBL/GenBank/DDBJ databases">
        <title>Phylogenomic reconstructions and comparative analyses of Kickxellomycotina fungi.</title>
        <authorList>
            <person name="Reynolds N.K."/>
            <person name="Stajich J.E."/>
            <person name="Barry K."/>
            <person name="Grigoriev I.V."/>
            <person name="Crous P."/>
            <person name="Smith M.E."/>
        </authorList>
    </citation>
    <scope>NUCLEOTIDE SEQUENCE</scope>
    <source>
        <strain evidence="1">BCRC 34780</strain>
    </source>
</reference>
<name>A0ACC1KI97_9FUNG</name>